<gene>
    <name evidence="5" type="ORF">EVA_20096</name>
</gene>
<dbReference type="InterPro" id="IPR036451">
    <property type="entry name" value="CblAdoTrfase-like_sf"/>
</dbReference>
<dbReference type="Gene3D" id="1.20.1200.10">
    <property type="entry name" value="Cobalamin adenosyltransferase-like"/>
    <property type="match status" value="1"/>
</dbReference>
<dbReference type="EMBL" id="AMCI01007938">
    <property type="protein sequence ID" value="EJW91812.1"/>
    <property type="molecule type" value="Genomic_DNA"/>
</dbReference>
<name>J9FQE8_9ZZZZ</name>
<reference evidence="5" key="1">
    <citation type="journal article" date="2012" name="PLoS ONE">
        <title>Gene sets for utilization of primary and secondary nutrition supplies in the distal gut of endangered iberian lynx.</title>
        <authorList>
            <person name="Alcaide M."/>
            <person name="Messina E."/>
            <person name="Richter M."/>
            <person name="Bargiela R."/>
            <person name="Peplies J."/>
            <person name="Huws S.A."/>
            <person name="Newbold C.J."/>
            <person name="Golyshin P.N."/>
            <person name="Simon M.A."/>
            <person name="Lopez G."/>
            <person name="Yakimov M.M."/>
            <person name="Ferrer M."/>
        </authorList>
    </citation>
    <scope>NUCLEOTIDE SEQUENCE</scope>
</reference>
<dbReference type="Pfam" id="PF01923">
    <property type="entry name" value="Cob_adeno_trans"/>
    <property type="match status" value="1"/>
</dbReference>
<keyword evidence="2" id="KW-0547">Nucleotide-binding</keyword>
<feature type="domain" description="Cobalamin adenosyltransferase-like" evidence="4">
    <location>
        <begin position="2"/>
        <end position="168"/>
    </location>
</feature>
<keyword evidence="3" id="KW-0067">ATP-binding</keyword>
<dbReference type="EC" id="2.5.1.17" evidence="5"/>
<dbReference type="SUPFAM" id="SSF89028">
    <property type="entry name" value="Cobalamin adenosyltransferase-like"/>
    <property type="match status" value="1"/>
</dbReference>
<accession>J9FQE8</accession>
<protein>
    <submittedName>
        <fullName evidence="5">ATP:cob(I)alamin adenosyltransferase</fullName>
        <ecNumber evidence="5">2.5.1.17</ecNumber>
    </submittedName>
</protein>
<sequence length="180" mass="20255">MIYTRKGDAGETDLADGTRVSKSDIRMVCIGELDEFNAYLGLLLAQPLLGDAQLGTERELLIHVQRKLFSMGAWAAAVPSPQAMPDASDIKELEVAMNRIFEEIQLKFDGFVLPGGHLAAAHAHVARTWCRRVERTLWEAHADEWTCGGQSLPYLNRLSDFLYALARKINRLTDTREIKW</sequence>
<dbReference type="PANTHER" id="PTHR12213:SF0">
    <property type="entry name" value="CORRINOID ADENOSYLTRANSFERASE MMAB"/>
    <property type="match status" value="1"/>
</dbReference>
<proteinExistence type="predicted"/>
<dbReference type="NCBIfam" id="TIGR00636">
    <property type="entry name" value="PduO_Nterm"/>
    <property type="match status" value="1"/>
</dbReference>
<dbReference type="AlphaFoldDB" id="J9FQE8"/>
<dbReference type="PANTHER" id="PTHR12213">
    <property type="entry name" value="CORRINOID ADENOSYLTRANSFERASE"/>
    <property type="match status" value="1"/>
</dbReference>
<dbReference type="GO" id="GO:0005524">
    <property type="term" value="F:ATP binding"/>
    <property type="evidence" value="ECO:0007669"/>
    <property type="project" value="UniProtKB-KW"/>
</dbReference>
<organism evidence="5">
    <name type="scientific">gut metagenome</name>
    <dbReference type="NCBI Taxonomy" id="749906"/>
    <lineage>
        <taxon>unclassified sequences</taxon>
        <taxon>metagenomes</taxon>
        <taxon>organismal metagenomes</taxon>
    </lineage>
</organism>
<evidence type="ECO:0000256" key="1">
    <source>
        <dbReference type="ARBA" id="ARBA00022679"/>
    </source>
</evidence>
<keyword evidence="1 5" id="KW-0808">Transferase</keyword>
<dbReference type="InterPro" id="IPR016030">
    <property type="entry name" value="CblAdoTrfase-like"/>
</dbReference>
<dbReference type="GO" id="GO:0008817">
    <property type="term" value="F:corrinoid adenosyltransferase activity"/>
    <property type="evidence" value="ECO:0007669"/>
    <property type="project" value="UniProtKB-EC"/>
</dbReference>
<dbReference type="InterPro" id="IPR029499">
    <property type="entry name" value="PduO-typ"/>
</dbReference>
<comment type="caution">
    <text evidence="5">The sequence shown here is derived from an EMBL/GenBank/DDBJ whole genome shotgun (WGS) entry which is preliminary data.</text>
</comment>
<evidence type="ECO:0000256" key="3">
    <source>
        <dbReference type="ARBA" id="ARBA00022840"/>
    </source>
</evidence>
<evidence type="ECO:0000256" key="2">
    <source>
        <dbReference type="ARBA" id="ARBA00022741"/>
    </source>
</evidence>
<evidence type="ECO:0000259" key="4">
    <source>
        <dbReference type="Pfam" id="PF01923"/>
    </source>
</evidence>
<evidence type="ECO:0000313" key="5">
    <source>
        <dbReference type="EMBL" id="EJW91812.1"/>
    </source>
</evidence>